<evidence type="ECO:0000313" key="2">
    <source>
        <dbReference type="Proteomes" id="UP000663929"/>
    </source>
</evidence>
<evidence type="ECO:0000313" key="1">
    <source>
        <dbReference type="EMBL" id="QTD51319.1"/>
    </source>
</evidence>
<accession>A0A8A4TMV2</accession>
<keyword evidence="2" id="KW-1185">Reference proteome</keyword>
<dbReference type="EMBL" id="CP071793">
    <property type="protein sequence ID" value="QTD51319.1"/>
    <property type="molecule type" value="Genomic_DNA"/>
</dbReference>
<dbReference type="InterPro" id="IPR028228">
    <property type="entry name" value="Imm53"/>
</dbReference>
<organism evidence="1 2">
    <name type="scientific">Sulfidibacter corallicola</name>
    <dbReference type="NCBI Taxonomy" id="2818388"/>
    <lineage>
        <taxon>Bacteria</taxon>
        <taxon>Pseudomonadati</taxon>
        <taxon>Acidobacteriota</taxon>
        <taxon>Holophagae</taxon>
        <taxon>Acanthopleuribacterales</taxon>
        <taxon>Acanthopleuribacteraceae</taxon>
        <taxon>Sulfidibacter</taxon>
    </lineage>
</organism>
<gene>
    <name evidence="1" type="ORF">J3U87_02525</name>
</gene>
<dbReference type="KEGG" id="scor:J3U87_02525"/>
<name>A0A8A4TMV2_SULCO</name>
<reference evidence="1" key="1">
    <citation type="submission" date="2021-03" db="EMBL/GenBank/DDBJ databases">
        <title>Acanthopleuribacteraceae sp. M133.</title>
        <authorList>
            <person name="Wang G."/>
        </authorList>
    </citation>
    <scope>NUCLEOTIDE SEQUENCE</scope>
    <source>
        <strain evidence="1">M133</strain>
    </source>
</reference>
<dbReference type="AlphaFoldDB" id="A0A8A4TMV2"/>
<sequence length="102" mass="12369">MSRSLEQLCQWYQSQCNRNWEQQYGIKIESLDNPGWFLEIDLAGTRLERREFRPIKHKKSNSDWMYCKTENLRFLGYSDPGKLDSMIDVFLKWQQEQASSRR</sequence>
<protein>
    <submittedName>
        <fullName evidence="1">Immunity 53 family protein</fullName>
    </submittedName>
</protein>
<dbReference type="Pfam" id="PF15580">
    <property type="entry name" value="Imm53"/>
    <property type="match status" value="1"/>
</dbReference>
<proteinExistence type="predicted"/>
<dbReference type="RefSeq" id="WP_237381451.1">
    <property type="nucleotide sequence ID" value="NZ_CP071793.1"/>
</dbReference>
<dbReference type="Proteomes" id="UP000663929">
    <property type="component" value="Chromosome"/>
</dbReference>